<protein>
    <submittedName>
        <fullName evidence="2">Uncharacterized protein</fullName>
    </submittedName>
</protein>
<name>A0ABT2AS03_9BURK</name>
<accession>A0ABT2AS03</accession>
<evidence type="ECO:0000256" key="1">
    <source>
        <dbReference type="SAM" id="SignalP"/>
    </source>
</evidence>
<dbReference type="EMBL" id="JANUHA010000021">
    <property type="protein sequence ID" value="MCS0599027.1"/>
    <property type="molecule type" value="Genomic_DNA"/>
</dbReference>
<reference evidence="2 3" key="1">
    <citation type="submission" date="2022-08" db="EMBL/GenBank/DDBJ databases">
        <title>Reclassification of Massilia species as members of the genera Telluria, Duganella, Pseudoduganella, Mokoshia gen. nov. and Zemynaea gen. nov. using orthogonal and non-orthogonal genome-based approaches.</title>
        <authorList>
            <person name="Bowman J.P."/>
        </authorList>
    </citation>
    <scope>NUCLEOTIDE SEQUENCE [LARGE SCALE GENOMIC DNA]</scope>
    <source>
        <strain evidence="2 3">JCM 31661</strain>
    </source>
</reference>
<keyword evidence="3" id="KW-1185">Reference proteome</keyword>
<comment type="caution">
    <text evidence="2">The sequence shown here is derived from an EMBL/GenBank/DDBJ whole genome shotgun (WGS) entry which is preliminary data.</text>
</comment>
<dbReference type="RefSeq" id="WP_258830029.1">
    <property type="nucleotide sequence ID" value="NZ_JANUHA010000021.1"/>
</dbReference>
<sequence>MKRLFLIILLALLPLQTGWAAGWCVISDEASATEAVSDVTGSKNPTEVLFEAGCSATCVSACDLQPLGSGSSAIGWSGQSRSCPASLSQLNYQSPILDGPIRPKWF</sequence>
<feature type="chain" id="PRO_5046429250" evidence="1">
    <location>
        <begin position="21"/>
        <end position="106"/>
    </location>
</feature>
<dbReference type="Proteomes" id="UP001206572">
    <property type="component" value="Unassembled WGS sequence"/>
</dbReference>
<evidence type="ECO:0000313" key="2">
    <source>
        <dbReference type="EMBL" id="MCS0599027.1"/>
    </source>
</evidence>
<evidence type="ECO:0000313" key="3">
    <source>
        <dbReference type="Proteomes" id="UP001206572"/>
    </source>
</evidence>
<organism evidence="2 3">
    <name type="scientific">Massilia agri</name>
    <dbReference type="NCBI Taxonomy" id="1886785"/>
    <lineage>
        <taxon>Bacteria</taxon>
        <taxon>Pseudomonadati</taxon>
        <taxon>Pseudomonadota</taxon>
        <taxon>Betaproteobacteria</taxon>
        <taxon>Burkholderiales</taxon>
        <taxon>Oxalobacteraceae</taxon>
        <taxon>Telluria group</taxon>
        <taxon>Massilia</taxon>
    </lineage>
</organism>
<feature type="signal peptide" evidence="1">
    <location>
        <begin position="1"/>
        <end position="20"/>
    </location>
</feature>
<keyword evidence="1" id="KW-0732">Signal</keyword>
<proteinExistence type="predicted"/>
<gene>
    <name evidence="2" type="ORF">NX780_22020</name>
</gene>